<dbReference type="Gene3D" id="3.30.70.270">
    <property type="match status" value="1"/>
</dbReference>
<sequence length="311" mass="34933">MTLSTSNTIDFDSARLKLISEKKLSSVAIQREKAVKHMTVLGLQQRLTQQLQTSLELERVLDLFFTAVQEFMGLNSLEFHHDAHAVKVSKGVPSMHRCNYRMTHAGDFLGEIQFTRDKRFSEVQLQSLETLLGNLLYPLRNALMYRAALHSALNDSLTGIGNRLGLDQALTREVKFSSRHHTPLSLLVLDIDHFKQINDKYGHAYGDAALKAVVNCARSCLRDVDELFRMGGEEFVVVLSNTDNHAARFVAERIRCSIAQMQFEIDGDPIPMTASLGVATLKAEENNEGLLERGDKLMYVAKRAGRNRIAC</sequence>
<dbReference type="Pfam" id="PF00990">
    <property type="entry name" value="GGDEF"/>
    <property type="match status" value="1"/>
</dbReference>
<dbReference type="InterPro" id="IPR043128">
    <property type="entry name" value="Rev_trsase/Diguanyl_cyclase"/>
</dbReference>
<dbReference type="OrthoDB" id="9812260at2"/>
<dbReference type="InterPro" id="IPR000160">
    <property type="entry name" value="GGDEF_dom"/>
</dbReference>
<dbReference type="EMBL" id="QOVF01000001">
    <property type="protein sequence ID" value="KAA0696067.1"/>
    <property type="molecule type" value="Genomic_DNA"/>
</dbReference>
<protein>
    <recommendedName>
        <fullName evidence="3">diguanylate cyclase</fullName>
        <ecNumber evidence="3">2.7.7.65</ecNumber>
    </recommendedName>
</protein>
<gene>
    <name evidence="6" type="ORF">DT594_01495</name>
</gene>
<comment type="subcellular location">
    <subcellularLocation>
        <location evidence="2">Cell inner membrane</location>
    </subcellularLocation>
</comment>
<dbReference type="FunFam" id="3.30.70.270:FF:000001">
    <property type="entry name" value="Diguanylate cyclase domain protein"/>
    <property type="match status" value="1"/>
</dbReference>
<evidence type="ECO:0000256" key="3">
    <source>
        <dbReference type="ARBA" id="ARBA00012528"/>
    </source>
</evidence>
<proteinExistence type="predicted"/>
<dbReference type="InterPro" id="IPR029787">
    <property type="entry name" value="Nucleotide_cyclase"/>
</dbReference>
<name>A0A7V7GVH7_9GAMM</name>
<dbReference type="NCBIfam" id="TIGR00254">
    <property type="entry name" value="GGDEF"/>
    <property type="match status" value="1"/>
</dbReference>
<evidence type="ECO:0000313" key="6">
    <source>
        <dbReference type="EMBL" id="KAA0696067.1"/>
    </source>
</evidence>
<dbReference type="InterPro" id="IPR050469">
    <property type="entry name" value="Diguanylate_Cyclase"/>
</dbReference>
<dbReference type="RefSeq" id="WP_149331055.1">
    <property type="nucleotide sequence ID" value="NZ_QOVF01000001.1"/>
</dbReference>
<dbReference type="GO" id="GO:1902201">
    <property type="term" value="P:negative regulation of bacterial-type flagellum-dependent cell motility"/>
    <property type="evidence" value="ECO:0007669"/>
    <property type="project" value="TreeGrafter"/>
</dbReference>
<dbReference type="GO" id="GO:0043709">
    <property type="term" value="P:cell adhesion involved in single-species biofilm formation"/>
    <property type="evidence" value="ECO:0007669"/>
    <property type="project" value="TreeGrafter"/>
</dbReference>
<feature type="domain" description="GGDEF" evidence="5">
    <location>
        <begin position="182"/>
        <end position="311"/>
    </location>
</feature>
<evidence type="ECO:0000259" key="5">
    <source>
        <dbReference type="PROSITE" id="PS50887"/>
    </source>
</evidence>
<dbReference type="CDD" id="cd01949">
    <property type="entry name" value="GGDEF"/>
    <property type="match status" value="1"/>
</dbReference>
<evidence type="ECO:0000256" key="4">
    <source>
        <dbReference type="ARBA" id="ARBA00034247"/>
    </source>
</evidence>
<dbReference type="PANTHER" id="PTHR45138:SF9">
    <property type="entry name" value="DIGUANYLATE CYCLASE DGCM-RELATED"/>
    <property type="match status" value="1"/>
</dbReference>
<dbReference type="SUPFAM" id="SSF55073">
    <property type="entry name" value="Nucleotide cyclase"/>
    <property type="match status" value="1"/>
</dbReference>
<dbReference type="Proteomes" id="UP000463138">
    <property type="component" value="Unassembled WGS sequence"/>
</dbReference>
<dbReference type="GO" id="GO:0052621">
    <property type="term" value="F:diguanylate cyclase activity"/>
    <property type="evidence" value="ECO:0007669"/>
    <property type="project" value="UniProtKB-EC"/>
</dbReference>
<dbReference type="PANTHER" id="PTHR45138">
    <property type="entry name" value="REGULATORY COMPONENTS OF SENSORY TRANSDUCTION SYSTEM"/>
    <property type="match status" value="1"/>
</dbReference>
<dbReference type="EC" id="2.7.7.65" evidence="3"/>
<comment type="caution">
    <text evidence="6">The sequence shown here is derived from an EMBL/GenBank/DDBJ whole genome shotgun (WGS) entry which is preliminary data.</text>
</comment>
<evidence type="ECO:0000256" key="1">
    <source>
        <dbReference type="ARBA" id="ARBA00001946"/>
    </source>
</evidence>
<evidence type="ECO:0000256" key="2">
    <source>
        <dbReference type="ARBA" id="ARBA00004533"/>
    </source>
</evidence>
<accession>A0A7V7GVH7</accession>
<organism evidence="6 7">
    <name type="scientific">Halopseudomonas laoshanensis</name>
    <dbReference type="NCBI Taxonomy" id="2268758"/>
    <lineage>
        <taxon>Bacteria</taxon>
        <taxon>Pseudomonadati</taxon>
        <taxon>Pseudomonadota</taxon>
        <taxon>Gammaproteobacteria</taxon>
        <taxon>Pseudomonadales</taxon>
        <taxon>Pseudomonadaceae</taxon>
        <taxon>Halopseudomonas</taxon>
    </lineage>
</organism>
<dbReference type="AlphaFoldDB" id="A0A7V7GVH7"/>
<keyword evidence="7" id="KW-1185">Reference proteome</keyword>
<dbReference type="PROSITE" id="PS50887">
    <property type="entry name" value="GGDEF"/>
    <property type="match status" value="1"/>
</dbReference>
<evidence type="ECO:0000313" key="7">
    <source>
        <dbReference type="Proteomes" id="UP000463138"/>
    </source>
</evidence>
<dbReference type="GO" id="GO:0005886">
    <property type="term" value="C:plasma membrane"/>
    <property type="evidence" value="ECO:0007669"/>
    <property type="project" value="UniProtKB-SubCell"/>
</dbReference>
<comment type="cofactor">
    <cofactor evidence="1">
        <name>Mg(2+)</name>
        <dbReference type="ChEBI" id="CHEBI:18420"/>
    </cofactor>
</comment>
<dbReference type="SMART" id="SM00267">
    <property type="entry name" value="GGDEF"/>
    <property type="match status" value="1"/>
</dbReference>
<comment type="catalytic activity">
    <reaction evidence="4">
        <text>2 GTP = 3',3'-c-di-GMP + 2 diphosphate</text>
        <dbReference type="Rhea" id="RHEA:24898"/>
        <dbReference type="ChEBI" id="CHEBI:33019"/>
        <dbReference type="ChEBI" id="CHEBI:37565"/>
        <dbReference type="ChEBI" id="CHEBI:58805"/>
        <dbReference type="EC" id="2.7.7.65"/>
    </reaction>
</comment>
<reference evidence="6 7" key="1">
    <citation type="submission" date="2018-07" db="EMBL/GenBank/DDBJ databases">
        <title>Pseudomonas laoshanensis sp. nov., isolated from soil.</title>
        <authorList>
            <person name="Sun J."/>
            <person name="Yu L."/>
            <person name="Wang M."/>
            <person name="Zhang C."/>
        </authorList>
    </citation>
    <scope>NUCLEOTIDE SEQUENCE [LARGE SCALE GENOMIC DNA]</scope>
    <source>
        <strain evidence="6 7">Y22</strain>
    </source>
</reference>